<evidence type="ECO:0000256" key="2">
    <source>
        <dbReference type="ARBA" id="ARBA00022737"/>
    </source>
</evidence>
<dbReference type="InterPro" id="IPR026825">
    <property type="entry name" value="Vac14"/>
</dbReference>
<accession>A0A9W6WJC7</accession>
<dbReference type="Proteomes" id="UP001165063">
    <property type="component" value="Unassembled WGS sequence"/>
</dbReference>
<keyword evidence="2" id="KW-0677">Repeat</keyword>
<reference evidence="6" key="1">
    <citation type="submission" date="2023-04" db="EMBL/GenBank/DDBJ databases">
        <title>Ambrosiozyma monospora NBRC 1965.</title>
        <authorList>
            <person name="Ichikawa N."/>
            <person name="Sato H."/>
            <person name="Tonouchi N."/>
        </authorList>
    </citation>
    <scope>NUCLEOTIDE SEQUENCE</scope>
    <source>
        <strain evidence="6">NBRC 1965</strain>
    </source>
</reference>
<dbReference type="GO" id="GO:0010008">
    <property type="term" value="C:endosome membrane"/>
    <property type="evidence" value="ECO:0007669"/>
    <property type="project" value="TreeGrafter"/>
</dbReference>
<keyword evidence="7" id="KW-1185">Reference proteome</keyword>
<evidence type="ECO:0000313" key="6">
    <source>
        <dbReference type="EMBL" id="GME73788.1"/>
    </source>
</evidence>
<dbReference type="OrthoDB" id="3996793at2759"/>
<dbReference type="GO" id="GO:0070772">
    <property type="term" value="C:PAS complex"/>
    <property type="evidence" value="ECO:0007669"/>
    <property type="project" value="InterPro"/>
</dbReference>
<evidence type="ECO:0000256" key="1">
    <source>
        <dbReference type="ARBA" id="ARBA00004308"/>
    </source>
</evidence>
<evidence type="ECO:0000256" key="3">
    <source>
        <dbReference type="ARBA" id="ARBA00023136"/>
    </source>
</evidence>
<dbReference type="InterPro" id="IPR021841">
    <property type="entry name" value="VAC14_Fig4p-bd"/>
</dbReference>
<sequence>MLISLNLLIQLDLLIQLLESPVFAKLRLDLLNPRQNPYLFKCLYGLLMLLPQSKSFQLLQNRLNAITPIMGLQLSEESNLSEKDATLLEYFNLSQGKLYESKIVGGSGNGGNINVGNGNGDGNGTVVGGDDLSSTFNGKLSLKDDDIVSPLETSSVVGQSPKKSLDDYFKFPGRLAKK</sequence>
<comment type="caution">
    <text evidence="6">The sequence shown here is derived from an EMBL/GenBank/DDBJ whole genome shotgun (WGS) entry which is preliminary data.</text>
</comment>
<dbReference type="PANTHER" id="PTHR16023">
    <property type="entry name" value="TAX1 BINDING PROTEIN-RELATED"/>
    <property type="match status" value="1"/>
</dbReference>
<dbReference type="AlphaFoldDB" id="A0A9W6WJC7"/>
<feature type="domain" description="Vacuolar protein 14 C-terminal Fig4-binding" evidence="5">
    <location>
        <begin position="3"/>
        <end position="66"/>
    </location>
</feature>
<gene>
    <name evidence="6" type="ORF">Amon01_000939400</name>
</gene>
<feature type="signal peptide" evidence="4">
    <location>
        <begin position="1"/>
        <end position="24"/>
    </location>
</feature>
<comment type="subcellular location">
    <subcellularLocation>
        <location evidence="1">Endomembrane system</location>
    </subcellularLocation>
</comment>
<organism evidence="6 7">
    <name type="scientific">Ambrosiozyma monospora</name>
    <name type="common">Yeast</name>
    <name type="synonym">Endomycopsis monosporus</name>
    <dbReference type="NCBI Taxonomy" id="43982"/>
    <lineage>
        <taxon>Eukaryota</taxon>
        <taxon>Fungi</taxon>
        <taxon>Dikarya</taxon>
        <taxon>Ascomycota</taxon>
        <taxon>Saccharomycotina</taxon>
        <taxon>Pichiomycetes</taxon>
        <taxon>Pichiales</taxon>
        <taxon>Pichiaceae</taxon>
        <taxon>Ambrosiozyma</taxon>
    </lineage>
</organism>
<keyword evidence="3" id="KW-0472">Membrane</keyword>
<evidence type="ECO:0000313" key="7">
    <source>
        <dbReference type="Proteomes" id="UP001165063"/>
    </source>
</evidence>
<dbReference type="Pfam" id="PF11916">
    <property type="entry name" value="Vac14_Fig4_bd"/>
    <property type="match status" value="1"/>
</dbReference>
<dbReference type="GO" id="GO:0006661">
    <property type="term" value="P:phosphatidylinositol biosynthetic process"/>
    <property type="evidence" value="ECO:0007669"/>
    <property type="project" value="InterPro"/>
</dbReference>
<feature type="chain" id="PRO_5040805568" evidence="4">
    <location>
        <begin position="25"/>
        <end position="178"/>
    </location>
</feature>
<dbReference type="EMBL" id="BSXU01011039">
    <property type="protein sequence ID" value="GME73788.1"/>
    <property type="molecule type" value="Genomic_DNA"/>
</dbReference>
<evidence type="ECO:0000256" key="4">
    <source>
        <dbReference type="SAM" id="SignalP"/>
    </source>
</evidence>
<keyword evidence="4" id="KW-0732">Signal</keyword>
<proteinExistence type="predicted"/>
<name>A0A9W6WJC7_AMBMO</name>
<dbReference type="PANTHER" id="PTHR16023:SF0">
    <property type="entry name" value="PROTEIN VAC14 HOMOLOG"/>
    <property type="match status" value="1"/>
</dbReference>
<protein>
    <submittedName>
        <fullName evidence="6">Unnamed protein product</fullName>
    </submittedName>
</protein>
<evidence type="ECO:0000259" key="5">
    <source>
        <dbReference type="Pfam" id="PF11916"/>
    </source>
</evidence>